<name>A0ABT5ZG02_9ACTN</name>
<proteinExistence type="predicted"/>
<comment type="caution">
    <text evidence="1">The sequence shown here is derived from an EMBL/GenBank/DDBJ whole genome shotgun (WGS) entry which is preliminary data.</text>
</comment>
<gene>
    <name evidence="1" type="ORF">P3G67_05775</name>
</gene>
<dbReference type="EMBL" id="JARJBC010000003">
    <property type="protein sequence ID" value="MDF3288747.1"/>
    <property type="molecule type" value="Genomic_DNA"/>
</dbReference>
<organism evidence="1 2">
    <name type="scientific">Streptomyces silvisoli</name>
    <dbReference type="NCBI Taxonomy" id="3034235"/>
    <lineage>
        <taxon>Bacteria</taxon>
        <taxon>Bacillati</taxon>
        <taxon>Actinomycetota</taxon>
        <taxon>Actinomycetes</taxon>
        <taxon>Kitasatosporales</taxon>
        <taxon>Streptomycetaceae</taxon>
        <taxon>Streptomyces</taxon>
    </lineage>
</organism>
<evidence type="ECO:0000313" key="1">
    <source>
        <dbReference type="EMBL" id="MDF3288747.1"/>
    </source>
</evidence>
<protein>
    <submittedName>
        <fullName evidence="1">Uncharacterized protein</fullName>
    </submittedName>
</protein>
<reference evidence="1 2" key="1">
    <citation type="submission" date="2023-03" db="EMBL/GenBank/DDBJ databases">
        <title>Draft genome sequence of Streptomyces sp. RB6PN23 isolated from peat swamp forest in Thailand.</title>
        <authorList>
            <person name="Klaysubun C."/>
            <person name="Duangmal K."/>
        </authorList>
    </citation>
    <scope>NUCLEOTIDE SEQUENCE [LARGE SCALE GENOMIC DNA]</scope>
    <source>
        <strain evidence="1 2">RB6PN23</strain>
    </source>
</reference>
<dbReference type="Proteomes" id="UP001216579">
    <property type="component" value="Unassembled WGS sequence"/>
</dbReference>
<accession>A0ABT5ZG02</accession>
<sequence>MPNRAMSGEQRVATVPTALVSPLAPLSAHDGFTVIPGQDDALPLTVAACVEAMVPDD</sequence>
<evidence type="ECO:0000313" key="2">
    <source>
        <dbReference type="Proteomes" id="UP001216579"/>
    </source>
</evidence>
<keyword evidence="2" id="KW-1185">Reference proteome</keyword>